<evidence type="ECO:0000313" key="2">
    <source>
        <dbReference type="EMBL" id="WTU75555.1"/>
    </source>
</evidence>
<sequence length="209" mass="21296">MEQKDLPEMVVYAISSAEASGAADSAATGQPACLPLARAQSFGVPGQPVAQEWSRVLSSQVPVSASAEERAEAYEQGAFDTTTKVTLASYRDGEAQEAFALLKRAAGGYADTALGGVETRIEPGAVVTGGDEALSFVMRFGIQGVEVAEQAGAGPQGRDARGLLGGRGAGGGGGSRENRLRAAGKARPAGRLHGSGTGLRPLRSRDGHD</sequence>
<accession>A0AAU2JTS8</accession>
<organism evidence="2">
    <name type="scientific">Streptomyces sp. NBC_00049</name>
    <dbReference type="NCBI Taxonomy" id="2903617"/>
    <lineage>
        <taxon>Bacteria</taxon>
        <taxon>Bacillati</taxon>
        <taxon>Actinomycetota</taxon>
        <taxon>Actinomycetes</taxon>
        <taxon>Kitasatosporales</taxon>
        <taxon>Streptomycetaceae</taxon>
        <taxon>Streptomyces</taxon>
    </lineage>
</organism>
<proteinExistence type="predicted"/>
<evidence type="ECO:0000256" key="1">
    <source>
        <dbReference type="SAM" id="MobiDB-lite"/>
    </source>
</evidence>
<dbReference type="AlphaFoldDB" id="A0AAU2JTS8"/>
<name>A0AAU2JTS8_9ACTN</name>
<gene>
    <name evidence="2" type="ORF">OG327_20740</name>
</gene>
<feature type="compositionally biased region" description="Gly residues" evidence="1">
    <location>
        <begin position="163"/>
        <end position="175"/>
    </location>
</feature>
<reference evidence="2" key="1">
    <citation type="submission" date="2022-10" db="EMBL/GenBank/DDBJ databases">
        <title>The complete genomes of actinobacterial strains from the NBC collection.</title>
        <authorList>
            <person name="Joergensen T.S."/>
            <person name="Alvarez Arevalo M."/>
            <person name="Sterndorff E.B."/>
            <person name="Faurdal D."/>
            <person name="Vuksanovic O."/>
            <person name="Mourched A.-S."/>
            <person name="Charusanti P."/>
            <person name="Shaw S."/>
            <person name="Blin K."/>
            <person name="Weber T."/>
        </authorList>
    </citation>
    <scope>NUCLEOTIDE SEQUENCE</scope>
    <source>
        <strain evidence="2">NBC_00049</strain>
    </source>
</reference>
<feature type="region of interest" description="Disordered" evidence="1">
    <location>
        <begin position="151"/>
        <end position="209"/>
    </location>
</feature>
<dbReference type="EMBL" id="CP108264">
    <property type="protein sequence ID" value="WTU75555.1"/>
    <property type="molecule type" value="Genomic_DNA"/>
</dbReference>
<protein>
    <submittedName>
        <fullName evidence="2">Uncharacterized protein</fullName>
    </submittedName>
</protein>